<protein>
    <recommendedName>
        <fullName evidence="3 8">folate gamma-glutamyl hydrolase</fullName>
        <ecNumber evidence="3 8">3.4.19.9</ecNumber>
    </recommendedName>
</protein>
<dbReference type="InterPro" id="IPR011697">
    <property type="entry name" value="Peptidase_C26"/>
</dbReference>
<evidence type="ECO:0000256" key="8">
    <source>
        <dbReference type="PROSITE-ProRule" id="PRU00607"/>
    </source>
</evidence>
<comment type="similarity">
    <text evidence="2">Belongs to the peptidase C26 family.</text>
</comment>
<dbReference type="STRING" id="74557.A0A1V9ZGR2"/>
<dbReference type="EC" id="3.4.19.9" evidence="3 8"/>
<evidence type="ECO:0000313" key="9">
    <source>
        <dbReference type="EMBL" id="OQR97178.1"/>
    </source>
</evidence>
<feature type="active site" evidence="8">
    <location>
        <position position="264"/>
    </location>
</feature>
<dbReference type="GO" id="GO:0046900">
    <property type="term" value="P:tetrahydrofolylpolyglutamate metabolic process"/>
    <property type="evidence" value="ECO:0007669"/>
    <property type="project" value="TreeGrafter"/>
</dbReference>
<dbReference type="Pfam" id="PF07722">
    <property type="entry name" value="Peptidase_C26"/>
    <property type="match status" value="1"/>
</dbReference>
<feature type="active site" description="Nucleophile" evidence="7 8">
    <location>
        <position position="156"/>
    </location>
</feature>
<evidence type="ECO:0000256" key="3">
    <source>
        <dbReference type="ARBA" id="ARBA00012886"/>
    </source>
</evidence>
<dbReference type="GO" id="GO:0005773">
    <property type="term" value="C:vacuole"/>
    <property type="evidence" value="ECO:0007669"/>
    <property type="project" value="TreeGrafter"/>
</dbReference>
<dbReference type="PANTHER" id="PTHR11315:SF0">
    <property type="entry name" value="FOLATE GAMMA-GLUTAMYL HYDROLASE"/>
    <property type="match status" value="1"/>
</dbReference>
<evidence type="ECO:0000256" key="1">
    <source>
        <dbReference type="ARBA" id="ARBA00004239"/>
    </source>
</evidence>
<keyword evidence="5" id="KW-0732">Signal</keyword>
<gene>
    <name evidence="9" type="ORF">THRCLA_07074</name>
</gene>
<dbReference type="PANTHER" id="PTHR11315">
    <property type="entry name" value="PROTEASE FAMILY C26 GAMMA-GLUTAMYL HYDROLASE"/>
    <property type="match status" value="1"/>
</dbReference>
<keyword evidence="6 8" id="KW-0378">Hydrolase</keyword>
<organism evidence="9 10">
    <name type="scientific">Thraustotheca clavata</name>
    <dbReference type="NCBI Taxonomy" id="74557"/>
    <lineage>
        <taxon>Eukaryota</taxon>
        <taxon>Sar</taxon>
        <taxon>Stramenopiles</taxon>
        <taxon>Oomycota</taxon>
        <taxon>Saprolegniomycetes</taxon>
        <taxon>Saprolegniales</taxon>
        <taxon>Achlyaceae</taxon>
        <taxon>Thraustotheca</taxon>
    </lineage>
</organism>
<dbReference type="AlphaFoldDB" id="A0A1V9ZGR2"/>
<name>A0A1V9ZGR2_9STRA</name>
<evidence type="ECO:0000313" key="10">
    <source>
        <dbReference type="Proteomes" id="UP000243217"/>
    </source>
</evidence>
<dbReference type="Proteomes" id="UP000243217">
    <property type="component" value="Unassembled WGS sequence"/>
</dbReference>
<sequence length="347" mass="38473">MVDSATLPILNHPTSTSSFSSWRLLGVVASVALVLLGVVYNKEPSVVQTKVQLSTSFVQTPNPIIGVFSQPIHHGNYVNHEYIAASYIKWIESAGGRAVRIPFTASKEELHRLISSVNGLLFPGGAATVNDQAKYLYELAIELNANGTYFPVWGTCLGFEWLVELTSQNYTILDPLDAQNISSVITFTGESSRLFSFSPYFDALTKAPLSANFHHYGITTNHFYSTPSLTSFYKALATSVDRKGVSYITAIEAKDYPFYGLQFHPEKNPYEFSERANGALYSSIDHSYEAILASQAFAHFFIREAKKNNHRFASPNEEVASTLYNNNATSGLYPTFESIYVFDPVST</sequence>
<comment type="catalytic activity">
    <reaction evidence="8">
        <text>(6S)-5,6,7,8-tetrahydrofolyl-(gamma-L-Glu)(n) + (n-1) H2O = (6S)-5,6,7,8-tetrahydrofolate + (n-1) L-glutamate</text>
        <dbReference type="Rhea" id="RHEA:56784"/>
        <dbReference type="Rhea" id="RHEA-COMP:14738"/>
        <dbReference type="ChEBI" id="CHEBI:15377"/>
        <dbReference type="ChEBI" id="CHEBI:29985"/>
        <dbReference type="ChEBI" id="CHEBI:57453"/>
        <dbReference type="ChEBI" id="CHEBI:141005"/>
        <dbReference type="EC" id="3.4.19.9"/>
    </reaction>
</comment>
<evidence type="ECO:0000256" key="7">
    <source>
        <dbReference type="PIRSR" id="PIRSR615527-1"/>
    </source>
</evidence>
<evidence type="ECO:0000256" key="5">
    <source>
        <dbReference type="ARBA" id="ARBA00022729"/>
    </source>
</evidence>
<accession>A0A1V9ZGR2</accession>
<dbReference type="PROSITE" id="PS51275">
    <property type="entry name" value="PEPTIDASE_C26_GGH"/>
    <property type="match status" value="1"/>
</dbReference>
<evidence type="ECO:0000256" key="6">
    <source>
        <dbReference type="ARBA" id="ARBA00022801"/>
    </source>
</evidence>
<comment type="subcellular location">
    <subcellularLocation>
        <location evidence="1">Secreted</location>
        <location evidence="1">Extracellular space</location>
    </subcellularLocation>
</comment>
<reference evidence="9 10" key="1">
    <citation type="journal article" date="2014" name="Genome Biol. Evol.">
        <title>The secreted proteins of Achlya hypogyna and Thraustotheca clavata identify the ancestral oomycete secretome and reveal gene acquisitions by horizontal gene transfer.</title>
        <authorList>
            <person name="Misner I."/>
            <person name="Blouin N."/>
            <person name="Leonard G."/>
            <person name="Richards T.A."/>
            <person name="Lane C.E."/>
        </authorList>
    </citation>
    <scope>NUCLEOTIDE SEQUENCE [LARGE SCALE GENOMIC DNA]</scope>
    <source>
        <strain evidence="9 10">ATCC 34112</strain>
    </source>
</reference>
<feature type="active site" description="Proton donor" evidence="7">
    <location>
        <position position="264"/>
    </location>
</feature>
<dbReference type="Gene3D" id="3.40.50.880">
    <property type="match status" value="1"/>
</dbReference>
<dbReference type="InterPro" id="IPR015527">
    <property type="entry name" value="Pept_C26_g-glut_hydrolase"/>
</dbReference>
<dbReference type="EMBL" id="JNBS01001928">
    <property type="protein sequence ID" value="OQR97178.1"/>
    <property type="molecule type" value="Genomic_DNA"/>
</dbReference>
<dbReference type="SUPFAM" id="SSF52317">
    <property type="entry name" value="Class I glutamine amidotransferase-like"/>
    <property type="match status" value="1"/>
</dbReference>
<evidence type="ECO:0000256" key="2">
    <source>
        <dbReference type="ARBA" id="ARBA00011083"/>
    </source>
</evidence>
<dbReference type="OrthoDB" id="64220at2759"/>
<dbReference type="InterPro" id="IPR029062">
    <property type="entry name" value="Class_I_gatase-like"/>
</dbReference>
<dbReference type="PROSITE" id="PS51273">
    <property type="entry name" value="GATASE_TYPE_1"/>
    <property type="match status" value="1"/>
</dbReference>
<proteinExistence type="inferred from homology"/>
<dbReference type="GO" id="GO:0005576">
    <property type="term" value="C:extracellular region"/>
    <property type="evidence" value="ECO:0007669"/>
    <property type="project" value="UniProtKB-SubCell"/>
</dbReference>
<dbReference type="GO" id="GO:0034722">
    <property type="term" value="F:gamma-glutamyl-peptidase activity"/>
    <property type="evidence" value="ECO:0007669"/>
    <property type="project" value="UniProtKB-UniRule"/>
</dbReference>
<keyword evidence="4" id="KW-0964">Secreted</keyword>
<keyword evidence="10" id="KW-1185">Reference proteome</keyword>
<comment type="caution">
    <text evidence="9">The sequence shown here is derived from an EMBL/GenBank/DDBJ whole genome shotgun (WGS) entry which is preliminary data.</text>
</comment>
<evidence type="ECO:0000256" key="4">
    <source>
        <dbReference type="ARBA" id="ARBA00022525"/>
    </source>
</evidence>